<dbReference type="EMBL" id="LXPE01000008">
    <property type="protein sequence ID" value="OBA27468.1"/>
    <property type="molecule type" value="Genomic_DNA"/>
</dbReference>
<reference evidence="2" key="1">
    <citation type="journal article" date="2016" name="Proc. Natl. Acad. Sci. U.S.A.">
        <title>Comparative genomics of biotechnologically important yeasts.</title>
        <authorList>
            <person name="Riley R."/>
            <person name="Haridas S."/>
            <person name="Wolfe K.H."/>
            <person name="Lopes M.R."/>
            <person name="Hittinger C.T."/>
            <person name="Goeker M."/>
            <person name="Salamov A.A."/>
            <person name="Wisecaver J.H."/>
            <person name="Long T.M."/>
            <person name="Calvey C.H."/>
            <person name="Aerts A.L."/>
            <person name="Barry K.W."/>
            <person name="Choi C."/>
            <person name="Clum A."/>
            <person name="Coughlan A.Y."/>
            <person name="Deshpande S."/>
            <person name="Douglass A.P."/>
            <person name="Hanson S.J."/>
            <person name="Klenk H.-P."/>
            <person name="LaButti K.M."/>
            <person name="Lapidus A."/>
            <person name="Lindquist E.A."/>
            <person name="Lipzen A.M."/>
            <person name="Meier-Kolthoff J.P."/>
            <person name="Ohm R.A."/>
            <person name="Otillar R.P."/>
            <person name="Pangilinan J.L."/>
            <person name="Peng Y."/>
            <person name="Rokas A."/>
            <person name="Rosa C.A."/>
            <person name="Scheuner C."/>
            <person name="Sibirny A.A."/>
            <person name="Slot J.C."/>
            <person name="Stielow J.B."/>
            <person name="Sun H."/>
            <person name="Kurtzman C.P."/>
            <person name="Blackwell M."/>
            <person name="Grigoriev I.V."/>
            <person name="Jeffries T.W."/>
        </authorList>
    </citation>
    <scope>NUCLEOTIDE SEQUENCE [LARGE SCALE GENOMIC DNA]</scope>
    <source>
        <strain evidence="2">NRRL Y-1626</strain>
    </source>
</reference>
<accession>A0A1B7TFJ4</accession>
<evidence type="ECO:0000313" key="2">
    <source>
        <dbReference type="Proteomes" id="UP000092321"/>
    </source>
</evidence>
<dbReference type="OrthoDB" id="4056908at2759"/>
<evidence type="ECO:0008006" key="3">
    <source>
        <dbReference type="Google" id="ProtNLM"/>
    </source>
</evidence>
<proteinExistence type="predicted"/>
<sequence>MSSFSSLGKLHVHKSFITQSSLINKRYLKKLYTPIRDINHNKSNKLLYNLNFIYDHIVSKGENGKLPSILLENNQSTKKPISVIKSNKQFINWLERYTLQVEEKEILSLKEDNRNNVNMIALRTLLTYIKQVNYDIDVGIVFKMCISLIQLYDNSDNFSKRQQLEEFISLIKKMETKLRLLTTNDITKQEIQSLIDSNFKQHKTVLESILKILNYRITSQDQVRIVRSESIDDQIDIHDGWKLLNGIKSDNNRYLSSMNFLDTTSRKNLKVMSLNGGIKTLVIDGITIRSAEFFKNMLNYLKLTNQSIVIFINGDIKNEALVDISMWNNKNKREGLTSKCIIIPVRDNDSTVIEGSIPKLSEDLDFLNFINLPNGQLSILNDFTPIDFQSLQSAEDFELFFGEIDSIKFTNGESFIYSKQGSAKINELLKNYANEGYIFPKSLKTTITLKCGGETLIEMDDKRTQLDYILNEFLYSLFTSGGIKTSNVYFLLNKIVRDIVAENEKDSTFISGDKYTRIFEELILENNCMGNHKNIESLKALNEYLQNGDNQDETKIKNIEPLSRLANSLFVVLNFIKLFCTTDVVITNQFDGKKLAWNILDKKMRNFFG</sequence>
<organism evidence="1 2">
    <name type="scientific">Hanseniaspora valbyensis NRRL Y-1626</name>
    <dbReference type="NCBI Taxonomy" id="766949"/>
    <lineage>
        <taxon>Eukaryota</taxon>
        <taxon>Fungi</taxon>
        <taxon>Dikarya</taxon>
        <taxon>Ascomycota</taxon>
        <taxon>Saccharomycotina</taxon>
        <taxon>Saccharomycetes</taxon>
        <taxon>Saccharomycodales</taxon>
        <taxon>Saccharomycodaceae</taxon>
        <taxon>Hanseniaspora</taxon>
    </lineage>
</organism>
<gene>
    <name evidence="1" type="ORF">HANVADRAFT_52223</name>
</gene>
<comment type="caution">
    <text evidence="1">The sequence shown here is derived from an EMBL/GenBank/DDBJ whole genome shotgun (WGS) entry which is preliminary data.</text>
</comment>
<keyword evidence="2" id="KW-1185">Reference proteome</keyword>
<dbReference type="AlphaFoldDB" id="A0A1B7TFJ4"/>
<evidence type="ECO:0000313" key="1">
    <source>
        <dbReference type="EMBL" id="OBA27468.1"/>
    </source>
</evidence>
<protein>
    <recommendedName>
        <fullName evidence="3">Mitochondrial chaperone TCM62</fullName>
    </recommendedName>
</protein>
<dbReference type="Proteomes" id="UP000092321">
    <property type="component" value="Unassembled WGS sequence"/>
</dbReference>
<name>A0A1B7TFJ4_9ASCO</name>